<dbReference type="EMBL" id="JACAZE010000006">
    <property type="protein sequence ID" value="KAF7313940.1"/>
    <property type="molecule type" value="Genomic_DNA"/>
</dbReference>
<evidence type="ECO:0000313" key="4">
    <source>
        <dbReference type="Proteomes" id="UP000613580"/>
    </source>
</evidence>
<evidence type="ECO:0008006" key="5">
    <source>
        <dbReference type="Google" id="ProtNLM"/>
    </source>
</evidence>
<dbReference type="Pfam" id="PF12660">
    <property type="entry name" value="zf-TFIIIC"/>
    <property type="match status" value="1"/>
</dbReference>
<reference evidence="3" key="1">
    <citation type="submission" date="2020-05" db="EMBL/GenBank/DDBJ databases">
        <title>Mycena genomes resolve the evolution of fungal bioluminescence.</title>
        <authorList>
            <person name="Tsai I.J."/>
        </authorList>
    </citation>
    <scope>NUCLEOTIDE SEQUENCE</scope>
    <source>
        <strain evidence="3">110903Hualien_Pintung</strain>
    </source>
</reference>
<protein>
    <recommendedName>
        <fullName evidence="5">Transcription factor IIIC 90kDa subunit N-terminal domain-containing protein</fullName>
    </recommendedName>
</protein>
<dbReference type="PANTHER" id="PTHR15496">
    <property type="entry name" value="GENERAL TRANSCRIPTION FACTOR 3C POLYPEPTIDE 4 FAMILY"/>
    <property type="match status" value="1"/>
</dbReference>
<proteinExistence type="predicted"/>
<dbReference type="InterPro" id="IPR036322">
    <property type="entry name" value="WD40_repeat_dom_sf"/>
</dbReference>
<feature type="domain" description="Transcription factor IIIC putative zinc-finger" evidence="2">
    <location>
        <begin position="691"/>
        <end position="786"/>
    </location>
</feature>
<evidence type="ECO:0000259" key="2">
    <source>
        <dbReference type="Pfam" id="PF12660"/>
    </source>
</evidence>
<dbReference type="GO" id="GO:0006384">
    <property type="term" value="P:transcription initiation at RNA polymerase III promoter"/>
    <property type="evidence" value="ECO:0007669"/>
    <property type="project" value="InterPro"/>
</dbReference>
<dbReference type="InterPro" id="IPR024761">
    <property type="entry name" value="TFIIIC_delta_N"/>
</dbReference>
<dbReference type="OrthoDB" id="421374at2759"/>
<organism evidence="3 4">
    <name type="scientific">Mycena chlorophos</name>
    <name type="common">Agaric fungus</name>
    <name type="synonym">Agaricus chlorophos</name>
    <dbReference type="NCBI Taxonomy" id="658473"/>
    <lineage>
        <taxon>Eukaryota</taxon>
        <taxon>Fungi</taxon>
        <taxon>Dikarya</taxon>
        <taxon>Basidiomycota</taxon>
        <taxon>Agaricomycotina</taxon>
        <taxon>Agaricomycetes</taxon>
        <taxon>Agaricomycetidae</taxon>
        <taxon>Agaricales</taxon>
        <taxon>Marasmiineae</taxon>
        <taxon>Mycenaceae</taxon>
        <taxon>Mycena</taxon>
    </lineage>
</organism>
<dbReference type="GO" id="GO:0000127">
    <property type="term" value="C:transcription factor TFIIIC complex"/>
    <property type="evidence" value="ECO:0007669"/>
    <property type="project" value="InterPro"/>
</dbReference>
<name>A0A8H6T883_MYCCL</name>
<dbReference type="SUPFAM" id="SSF50978">
    <property type="entry name" value="WD40 repeat-like"/>
    <property type="match status" value="1"/>
</dbReference>
<dbReference type="GO" id="GO:0004402">
    <property type="term" value="F:histone acetyltransferase activity"/>
    <property type="evidence" value="ECO:0007669"/>
    <property type="project" value="InterPro"/>
</dbReference>
<feature type="domain" description="Transcription factor IIIC 90kDa subunit N-terminal" evidence="1">
    <location>
        <begin position="24"/>
        <end position="447"/>
    </location>
</feature>
<dbReference type="Pfam" id="PF12657">
    <property type="entry name" value="TFIIIC_delta"/>
    <property type="match status" value="1"/>
</dbReference>
<comment type="caution">
    <text evidence="3">The sequence shown here is derived from an EMBL/GenBank/DDBJ whole genome shotgun (WGS) entry which is preliminary data.</text>
</comment>
<dbReference type="InterPro" id="IPR044230">
    <property type="entry name" value="GTF3C4"/>
</dbReference>
<dbReference type="Proteomes" id="UP000613580">
    <property type="component" value="Unassembled WGS sequence"/>
</dbReference>
<dbReference type="InterPro" id="IPR015943">
    <property type="entry name" value="WD40/YVTN_repeat-like_dom_sf"/>
</dbReference>
<evidence type="ECO:0000259" key="1">
    <source>
        <dbReference type="Pfam" id="PF12657"/>
    </source>
</evidence>
<gene>
    <name evidence="3" type="ORF">HMN09_00552300</name>
</gene>
<accession>A0A8H6T883</accession>
<dbReference type="InterPro" id="IPR024764">
    <property type="entry name" value="TFIIIC_Znf"/>
</dbReference>
<evidence type="ECO:0000313" key="3">
    <source>
        <dbReference type="EMBL" id="KAF7313940.1"/>
    </source>
</evidence>
<keyword evidence="4" id="KW-1185">Reference proteome</keyword>
<dbReference type="Gene3D" id="2.130.10.10">
    <property type="entry name" value="YVTN repeat-like/Quinoprotein amine dehydrogenase"/>
    <property type="match status" value="1"/>
</dbReference>
<dbReference type="AlphaFoldDB" id="A0A8H6T883"/>
<sequence>MPSIHTALSVNAVAPISSTSTLQWTADGQACFLTKTSLYIMTPDHGLNFDLAQPIKSKPRPLKTKNASQREPDVEPIGWYRTLVQFDRPLEYLWPEQSQSWNAIVLGTLDIALWAATASPSGLSTNASCIVAALTSSMDFTLWTASRNGLNGEWVKIFDITPFLLDHFGQESNAVRAIRSQVTSIHWSQQADFGIRPAALDGSLLVAGTRAGMLLLFRYRGPGLELLKALSVSDQWIVRVAVSPWRISQLGKCQATIAFATDDGAVSLVNIEQTLEDAPSASMFGFPYTVRLSILDDAVEEICSKDSRPARGLLWIELPKAEPVLVFAKSGSVGLCRASASGPWTGTKQITLRQTPKLSAGTSCFSPTTGLVYLPHKDALLISLADGSVHALHKISEEPSWDAPTEALSSDSLSRFVRATFVRAEPPRTADEEPSVQRVSGMASYDDGASVISLHEAVYPADFSYLHDARHNNLFIVSRLWETTEEDDGVAATVQNLSDLLNSAQAAAGFTPAHLLRPTFLALHPPRLQAEDDQGLHEQLLAVLAEIREDDTTSIMIHPWTGGLTPEMRREFRGSLARHLFGWNGLLRLRLSLGVADFLWKSSDTEERRTNAGIVASSLVFALSHSFVRTIIRHLIAAATCLQQSDMPFVLRMVMHTLLADQSVPEDLKEEGQILAHKMTEIIPGTLAEVANGLNESCPACRVNIPFTEVTSAVCEHGHHWGRCSITTFILSSPSVRTCVGCGRKAFLPPSTNEAGSLSLPSSAQGWVVEELLEAVKRCLFCGNSFINVL</sequence>
<dbReference type="PANTHER" id="PTHR15496:SF2">
    <property type="entry name" value="GENERAL TRANSCRIPTION FACTOR 3C POLYPEPTIDE 4"/>
    <property type="match status" value="1"/>
</dbReference>